<comment type="caution">
    <text evidence="1">The sequence shown here is derived from an EMBL/GenBank/DDBJ whole genome shotgun (WGS) entry which is preliminary data.</text>
</comment>
<dbReference type="EMBL" id="BOVJ01000137">
    <property type="protein sequence ID" value="GIQ65539.1"/>
    <property type="molecule type" value="Genomic_DNA"/>
</dbReference>
<name>A0ABQ4NC78_9BACL</name>
<sequence>MEQEINANVLINKGENGSHDTLHLNNINHYMKTYRALKYPLTFDRLKEVYLFTTISYFYDTECHELLSGPLQNGRRRIDRIDKELIYGLIDQSSDYLKNR</sequence>
<accession>A0ABQ4NC78</accession>
<keyword evidence="2" id="KW-1185">Reference proteome</keyword>
<protein>
    <submittedName>
        <fullName evidence="1">Uncharacterized protein</fullName>
    </submittedName>
</protein>
<gene>
    <name evidence="1" type="ORF">PACILC2_41070</name>
</gene>
<evidence type="ECO:0000313" key="2">
    <source>
        <dbReference type="Proteomes" id="UP000680304"/>
    </source>
</evidence>
<organism evidence="1 2">
    <name type="scientific">Paenibacillus cisolokensis</name>
    <dbReference type="NCBI Taxonomy" id="1658519"/>
    <lineage>
        <taxon>Bacteria</taxon>
        <taxon>Bacillati</taxon>
        <taxon>Bacillota</taxon>
        <taxon>Bacilli</taxon>
        <taxon>Bacillales</taxon>
        <taxon>Paenibacillaceae</taxon>
        <taxon>Paenibacillus</taxon>
    </lineage>
</organism>
<proteinExistence type="predicted"/>
<dbReference type="Proteomes" id="UP000680304">
    <property type="component" value="Unassembled WGS sequence"/>
</dbReference>
<evidence type="ECO:0000313" key="1">
    <source>
        <dbReference type="EMBL" id="GIQ65539.1"/>
    </source>
</evidence>
<reference evidence="1 2" key="1">
    <citation type="submission" date="2021-04" db="EMBL/GenBank/DDBJ databases">
        <title>Draft genome sequence of Paenibacillus cisolokensis, LC2-13A.</title>
        <authorList>
            <person name="Uke A."/>
            <person name="Chhe C."/>
            <person name="Baramee S."/>
            <person name="Kosugi A."/>
        </authorList>
    </citation>
    <scope>NUCLEOTIDE SEQUENCE [LARGE SCALE GENOMIC DNA]</scope>
    <source>
        <strain evidence="1 2">LC2-13A</strain>
    </source>
</reference>